<protein>
    <submittedName>
        <fullName evidence="1">Uncharacterized protein</fullName>
    </submittedName>
</protein>
<organism evidence="1 2">
    <name type="scientific">Caerostris extrusa</name>
    <name type="common">Bark spider</name>
    <name type="synonym">Caerostris bankana</name>
    <dbReference type="NCBI Taxonomy" id="172846"/>
    <lineage>
        <taxon>Eukaryota</taxon>
        <taxon>Metazoa</taxon>
        <taxon>Ecdysozoa</taxon>
        <taxon>Arthropoda</taxon>
        <taxon>Chelicerata</taxon>
        <taxon>Arachnida</taxon>
        <taxon>Araneae</taxon>
        <taxon>Araneomorphae</taxon>
        <taxon>Entelegynae</taxon>
        <taxon>Araneoidea</taxon>
        <taxon>Araneidae</taxon>
        <taxon>Caerostris</taxon>
    </lineage>
</organism>
<gene>
    <name evidence="1" type="ORF">CEXT_156291</name>
</gene>
<name>A0AAV4QQA7_CAEEX</name>
<dbReference type="EMBL" id="BPLR01006500">
    <property type="protein sequence ID" value="GIY10250.1"/>
    <property type="molecule type" value="Genomic_DNA"/>
</dbReference>
<dbReference type="AlphaFoldDB" id="A0AAV4QQA7"/>
<dbReference type="Proteomes" id="UP001054945">
    <property type="component" value="Unassembled WGS sequence"/>
</dbReference>
<reference evidence="1 2" key="1">
    <citation type="submission" date="2021-06" db="EMBL/GenBank/DDBJ databases">
        <title>Caerostris extrusa draft genome.</title>
        <authorList>
            <person name="Kono N."/>
            <person name="Arakawa K."/>
        </authorList>
    </citation>
    <scope>NUCLEOTIDE SEQUENCE [LARGE SCALE GENOMIC DNA]</scope>
</reference>
<proteinExistence type="predicted"/>
<evidence type="ECO:0000313" key="2">
    <source>
        <dbReference type="Proteomes" id="UP001054945"/>
    </source>
</evidence>
<evidence type="ECO:0000313" key="1">
    <source>
        <dbReference type="EMBL" id="GIY10250.1"/>
    </source>
</evidence>
<accession>A0AAV4QQA7</accession>
<keyword evidence="2" id="KW-1185">Reference proteome</keyword>
<comment type="caution">
    <text evidence="1">The sequence shown here is derived from an EMBL/GenBank/DDBJ whole genome shotgun (WGS) entry which is preliminary data.</text>
</comment>
<sequence>MRNIPTVKQTHLTADLWKSQHSEKKGDPNIRYHEITLLNPVQVSLTAKVFRKASLTDLVSWVMNNLKARVCVGGGGGGRT</sequence>